<evidence type="ECO:0000313" key="2">
    <source>
        <dbReference type="EMBL" id="PPK39968.1"/>
    </source>
</evidence>
<keyword evidence="3" id="KW-1185">Reference proteome</keyword>
<comment type="caution">
    <text evidence="2">The sequence shown here is derived from an EMBL/GenBank/DDBJ whole genome shotgun (WGS) entry which is preliminary data.</text>
</comment>
<protein>
    <recommendedName>
        <fullName evidence="4">Fap system outer membrane protein</fullName>
    </recommendedName>
</protein>
<name>A0A2S6FRA5_9PSED</name>
<dbReference type="RefSeq" id="WP_104447234.1">
    <property type="nucleotide sequence ID" value="NZ_NIRS01000001.1"/>
</dbReference>
<sequence length="269" mass="27436">MLREQQMKTSYWVVTACLAATTSGFADEFRPIEIKDQELAELRGRYVMPGRIISFGVVMSSTWRNASGDLIGATTSMRLQAETVKPEFYVSTFNHSGKGSSPNSGSGSGHGSGTVSGTAPGTGNITGGAGLSTSQGVTQVTRAAGDGNSSNNKIAINVKEASTAPAPVPSRGQALIAGQTISGSNAAGSVAVSATGGGVQVAITANNNQGSSLQQVAQGGLLQDTRLLGNSNVVNNLTRLSVVLDNKKPSAGALGYNLNQLTALRTLGY</sequence>
<reference evidence="3" key="1">
    <citation type="submission" date="2017-06" db="EMBL/GenBank/DDBJ databases">
        <authorList>
            <person name="Furmanczyk E.M."/>
        </authorList>
    </citation>
    <scope>NUCLEOTIDE SEQUENCE [LARGE SCALE GENOMIC DNA]</scope>
    <source>
        <strain evidence="3">AP3_16</strain>
    </source>
</reference>
<dbReference type="Proteomes" id="UP000238541">
    <property type="component" value="Unassembled WGS sequence"/>
</dbReference>
<feature type="region of interest" description="Disordered" evidence="1">
    <location>
        <begin position="95"/>
        <end position="133"/>
    </location>
</feature>
<dbReference type="AlphaFoldDB" id="A0A2S6FRA5"/>
<gene>
    <name evidence="2" type="ORF">CD175_00565</name>
</gene>
<accession>A0A2S6FRA5</accession>
<proteinExistence type="predicted"/>
<evidence type="ECO:0000256" key="1">
    <source>
        <dbReference type="SAM" id="MobiDB-lite"/>
    </source>
</evidence>
<feature type="compositionally biased region" description="Low complexity" evidence="1">
    <location>
        <begin position="96"/>
        <end position="105"/>
    </location>
</feature>
<evidence type="ECO:0000313" key="3">
    <source>
        <dbReference type="Proteomes" id="UP000238541"/>
    </source>
</evidence>
<organism evidence="2 3">
    <name type="scientific">Pseudomonas laurylsulfatiphila</name>
    <dbReference type="NCBI Taxonomy" id="2011015"/>
    <lineage>
        <taxon>Bacteria</taxon>
        <taxon>Pseudomonadati</taxon>
        <taxon>Pseudomonadota</taxon>
        <taxon>Gammaproteobacteria</taxon>
        <taxon>Pseudomonadales</taxon>
        <taxon>Pseudomonadaceae</taxon>
        <taxon>Pseudomonas</taxon>
    </lineage>
</organism>
<dbReference type="EMBL" id="NIRS01000001">
    <property type="protein sequence ID" value="PPK39968.1"/>
    <property type="molecule type" value="Genomic_DNA"/>
</dbReference>
<evidence type="ECO:0008006" key="4">
    <source>
        <dbReference type="Google" id="ProtNLM"/>
    </source>
</evidence>